<dbReference type="EMBL" id="LAZR01024730">
    <property type="protein sequence ID" value="KKL74189.1"/>
    <property type="molecule type" value="Genomic_DNA"/>
</dbReference>
<organism evidence="2">
    <name type="scientific">marine sediment metagenome</name>
    <dbReference type="NCBI Taxonomy" id="412755"/>
    <lineage>
        <taxon>unclassified sequences</taxon>
        <taxon>metagenomes</taxon>
        <taxon>ecological metagenomes</taxon>
    </lineage>
</organism>
<dbReference type="AlphaFoldDB" id="A0A0F9EJH9"/>
<reference evidence="2" key="1">
    <citation type="journal article" date="2015" name="Nature">
        <title>Complex archaea that bridge the gap between prokaryotes and eukaryotes.</title>
        <authorList>
            <person name="Spang A."/>
            <person name="Saw J.H."/>
            <person name="Jorgensen S.L."/>
            <person name="Zaremba-Niedzwiedzka K."/>
            <person name="Martijn J."/>
            <person name="Lind A.E."/>
            <person name="van Eijk R."/>
            <person name="Schleper C."/>
            <person name="Guy L."/>
            <person name="Ettema T.J."/>
        </authorList>
    </citation>
    <scope>NUCLEOTIDE SEQUENCE</scope>
</reference>
<sequence>MEQSLPLRDIHLPEAVSWWPPAIGWWLLLVLIPLVIFGIWWFYKRLTRNTALKSAKRLLISIKNNPDSNDLQKLQHLSSWLRRVTMSVAPKQHNAGLTGKAWLAYLDNSVKGSPFSDGIGQCLADVQFRQSAPADLDINALIALCESWLKGQKQ</sequence>
<keyword evidence="1" id="KW-0472">Membrane</keyword>
<feature type="transmembrane region" description="Helical" evidence="1">
    <location>
        <begin position="23"/>
        <end position="43"/>
    </location>
</feature>
<comment type="caution">
    <text evidence="2">The sequence shown here is derived from an EMBL/GenBank/DDBJ whole genome shotgun (WGS) entry which is preliminary data.</text>
</comment>
<evidence type="ECO:0008006" key="3">
    <source>
        <dbReference type="Google" id="ProtNLM"/>
    </source>
</evidence>
<protein>
    <recommendedName>
        <fullName evidence="3">DUF4381 domain-containing protein</fullName>
    </recommendedName>
</protein>
<gene>
    <name evidence="2" type="ORF">LCGC14_2067370</name>
</gene>
<name>A0A0F9EJH9_9ZZZZ</name>
<dbReference type="InterPro" id="IPR025489">
    <property type="entry name" value="DUF4381"/>
</dbReference>
<accession>A0A0F9EJH9</accession>
<keyword evidence="1" id="KW-1133">Transmembrane helix</keyword>
<dbReference type="Pfam" id="PF14316">
    <property type="entry name" value="DUF4381"/>
    <property type="match status" value="1"/>
</dbReference>
<keyword evidence="1" id="KW-0812">Transmembrane</keyword>
<evidence type="ECO:0000313" key="2">
    <source>
        <dbReference type="EMBL" id="KKL74189.1"/>
    </source>
</evidence>
<evidence type="ECO:0000256" key="1">
    <source>
        <dbReference type="SAM" id="Phobius"/>
    </source>
</evidence>
<proteinExistence type="predicted"/>